<evidence type="ECO:0000256" key="2">
    <source>
        <dbReference type="ARBA" id="ARBA00022559"/>
    </source>
</evidence>
<evidence type="ECO:0000256" key="15">
    <source>
        <dbReference type="SAM" id="Phobius"/>
    </source>
</evidence>
<keyword evidence="15" id="KW-1133">Transmembrane helix</keyword>
<dbReference type="GO" id="GO:0020037">
    <property type="term" value="F:heme binding"/>
    <property type="evidence" value="ECO:0007669"/>
    <property type="project" value="InterPro"/>
</dbReference>
<evidence type="ECO:0000256" key="3">
    <source>
        <dbReference type="ARBA" id="ARBA00022617"/>
    </source>
</evidence>
<comment type="similarity">
    <text evidence="9 13">Belongs to the DyP-type peroxidase family.</text>
</comment>
<dbReference type="PROSITE" id="PS51404">
    <property type="entry name" value="DYP_PEROXIDASE"/>
    <property type="match status" value="1"/>
</dbReference>
<dbReference type="GO" id="GO:0004601">
    <property type="term" value="F:peroxidase activity"/>
    <property type="evidence" value="ECO:0007669"/>
    <property type="project" value="UniProtKB-KW"/>
</dbReference>
<name>A0A4Q7M504_9MICO</name>
<dbReference type="Pfam" id="PF04261">
    <property type="entry name" value="Dyp_perox_N"/>
    <property type="match status" value="1"/>
</dbReference>
<dbReference type="PANTHER" id="PTHR30521">
    <property type="entry name" value="DEFERROCHELATASE/PEROXIDASE"/>
    <property type="match status" value="1"/>
</dbReference>
<evidence type="ECO:0000256" key="13">
    <source>
        <dbReference type="RuleBase" id="RU365017"/>
    </source>
</evidence>
<comment type="cofactor">
    <cofactor evidence="13">
        <name>heme b</name>
        <dbReference type="ChEBI" id="CHEBI:60344"/>
    </cofactor>
    <text evidence="13">Binds 1 heme b (iron(II)-protoporphyrin IX) group non-covalently per subunit.</text>
</comment>
<evidence type="ECO:0000313" key="19">
    <source>
        <dbReference type="Proteomes" id="UP000293852"/>
    </source>
</evidence>
<sequence>MSAPVTGQGGEEPGETPAPSAPAARRDPSRRALLGAGGAGLAALAAGFAGGFGAARAQGAPPATDDGHVVPFRGARQAGIVTPAQDRLHFAAFDLTTSSRDDVVDLLRRWSLAAERMTRGLPAGELGPVGGAYDAPPDDTGEAQELRPGNLTITFGFGPSLFGGGDIGPDRFGLAARRPNALADLPHFPGDTLEAARCGGDLMVQACSDDPQIAVHAVRNLARLAFGTAQVRWSQLGYGRTSRTSSAQATPRNLFGFKDGTANLLAEDTAALDEHVWVAPGDDPAASWLAGGSYLVARRIRMTIETWDRSSLREQESVVGRTKGTGAPLSGGQEATEPDFTRTGNDGRPLIDPDSHVALAHPTANGGVRMLRRGYNYTDGSDGLGRLDAGLFFLAFVRDPVRQFVPMQNALAKNDLMSEYLRHTGSGVWAVPPGLADGADYVGQALFES</sequence>
<evidence type="ECO:0000313" key="18">
    <source>
        <dbReference type="EMBL" id="RZS61722.1"/>
    </source>
</evidence>
<keyword evidence="15" id="KW-0472">Membrane</keyword>
<evidence type="ECO:0000259" key="16">
    <source>
        <dbReference type="Pfam" id="PF04261"/>
    </source>
</evidence>
<keyword evidence="8" id="KW-0456">Lyase</keyword>
<dbReference type="InterPro" id="IPR048327">
    <property type="entry name" value="Dyp_perox_N"/>
</dbReference>
<evidence type="ECO:0000256" key="4">
    <source>
        <dbReference type="ARBA" id="ARBA00022723"/>
    </source>
</evidence>
<keyword evidence="4 13" id="KW-0479">Metal-binding</keyword>
<dbReference type="GO" id="GO:0033212">
    <property type="term" value="P:iron import into cell"/>
    <property type="evidence" value="ECO:0007669"/>
    <property type="project" value="InterPro"/>
</dbReference>
<evidence type="ECO:0000256" key="6">
    <source>
        <dbReference type="ARBA" id="ARBA00023002"/>
    </source>
</evidence>
<evidence type="ECO:0000256" key="7">
    <source>
        <dbReference type="ARBA" id="ARBA00023004"/>
    </source>
</evidence>
<dbReference type="InterPro" id="IPR006311">
    <property type="entry name" value="TAT_signal"/>
</dbReference>
<proteinExistence type="inferred from homology"/>
<comment type="caution">
    <text evidence="18">The sequence shown here is derived from an EMBL/GenBank/DDBJ whole genome shotgun (WGS) entry which is preliminary data.</text>
</comment>
<comment type="catalytic activity">
    <reaction evidence="12">
        <text>heme b + 2 H(+) = protoporphyrin IX + Fe(2+)</text>
        <dbReference type="Rhea" id="RHEA:22584"/>
        <dbReference type="ChEBI" id="CHEBI:15378"/>
        <dbReference type="ChEBI" id="CHEBI:29033"/>
        <dbReference type="ChEBI" id="CHEBI:57306"/>
        <dbReference type="ChEBI" id="CHEBI:60344"/>
        <dbReference type="EC" id="4.98.1.1"/>
    </reaction>
    <physiologicalReaction direction="left-to-right" evidence="12">
        <dbReference type="Rhea" id="RHEA:22585"/>
    </physiologicalReaction>
</comment>
<keyword evidence="2 13" id="KW-0575">Peroxidase</keyword>
<dbReference type="RefSeq" id="WP_130414632.1">
    <property type="nucleotide sequence ID" value="NZ_SGWX01000001.1"/>
</dbReference>
<dbReference type="NCBIfam" id="TIGR01413">
    <property type="entry name" value="Dyp_perox_fam"/>
    <property type="match status" value="1"/>
</dbReference>
<dbReference type="SUPFAM" id="SSF54909">
    <property type="entry name" value="Dimeric alpha+beta barrel"/>
    <property type="match status" value="1"/>
</dbReference>
<dbReference type="InterPro" id="IPR006314">
    <property type="entry name" value="Dyp_peroxidase"/>
</dbReference>
<accession>A0A4Q7M504</accession>
<dbReference type="OrthoDB" id="9781066at2"/>
<protein>
    <recommendedName>
        <fullName evidence="10 13">Deferrochelatase</fullName>
        <ecNumber evidence="13">1.11.1.-</ecNumber>
    </recommendedName>
    <alternativeName>
        <fullName evidence="11 13">Peroxidase EfeB</fullName>
    </alternativeName>
</protein>
<keyword evidence="7 13" id="KW-0408">Iron</keyword>
<dbReference type="GO" id="GO:0005829">
    <property type="term" value="C:cytosol"/>
    <property type="evidence" value="ECO:0007669"/>
    <property type="project" value="TreeGrafter"/>
</dbReference>
<dbReference type="GO" id="GO:0030313">
    <property type="term" value="C:cell envelope"/>
    <property type="evidence" value="ECO:0007669"/>
    <property type="project" value="UniProtKB-SubCell"/>
</dbReference>
<dbReference type="PANTHER" id="PTHR30521:SF4">
    <property type="entry name" value="DEFERROCHELATASE"/>
    <property type="match status" value="1"/>
</dbReference>
<dbReference type="EC" id="1.11.1.-" evidence="13"/>
<organism evidence="18 19">
    <name type="scientific">Xylanimonas ulmi</name>
    <dbReference type="NCBI Taxonomy" id="228973"/>
    <lineage>
        <taxon>Bacteria</taxon>
        <taxon>Bacillati</taxon>
        <taxon>Actinomycetota</taxon>
        <taxon>Actinomycetes</taxon>
        <taxon>Micrococcales</taxon>
        <taxon>Promicromonosporaceae</taxon>
        <taxon>Xylanimonas</taxon>
    </lineage>
</organism>
<evidence type="ECO:0000256" key="5">
    <source>
        <dbReference type="ARBA" id="ARBA00022729"/>
    </source>
</evidence>
<dbReference type="Pfam" id="PF20628">
    <property type="entry name" value="Dyp_perox_C"/>
    <property type="match status" value="1"/>
</dbReference>
<gene>
    <name evidence="18" type="ORF">EV386_2033</name>
</gene>
<evidence type="ECO:0000256" key="9">
    <source>
        <dbReference type="ARBA" id="ARBA00025737"/>
    </source>
</evidence>
<keyword evidence="15" id="KW-0812">Transmembrane</keyword>
<dbReference type="EMBL" id="SGWX01000001">
    <property type="protein sequence ID" value="RZS61722.1"/>
    <property type="molecule type" value="Genomic_DNA"/>
</dbReference>
<feature type="domain" description="Dyp-type peroxidase C-terminal" evidence="17">
    <location>
        <begin position="250"/>
        <end position="434"/>
    </location>
</feature>
<keyword evidence="3 13" id="KW-0349">Heme</keyword>
<feature type="transmembrane region" description="Helical" evidence="15">
    <location>
        <begin position="32"/>
        <end position="55"/>
    </location>
</feature>
<dbReference type="PROSITE" id="PS51318">
    <property type="entry name" value="TAT"/>
    <property type="match status" value="1"/>
</dbReference>
<feature type="domain" description="Dyp-type peroxidase N-terminal" evidence="16">
    <location>
        <begin position="77"/>
        <end position="238"/>
    </location>
</feature>
<evidence type="ECO:0000256" key="12">
    <source>
        <dbReference type="ARBA" id="ARBA00048856"/>
    </source>
</evidence>
<dbReference type="InterPro" id="IPR048328">
    <property type="entry name" value="Dyp_perox_C"/>
</dbReference>
<evidence type="ECO:0000259" key="17">
    <source>
        <dbReference type="Pfam" id="PF20628"/>
    </source>
</evidence>
<dbReference type="GO" id="GO:0004325">
    <property type="term" value="F:ferrochelatase activity"/>
    <property type="evidence" value="ECO:0007669"/>
    <property type="project" value="UniProtKB-EC"/>
</dbReference>
<reference evidence="18 19" key="1">
    <citation type="submission" date="2019-02" db="EMBL/GenBank/DDBJ databases">
        <title>Sequencing the genomes of 1000 actinobacteria strains.</title>
        <authorList>
            <person name="Klenk H.-P."/>
        </authorList>
    </citation>
    <scope>NUCLEOTIDE SEQUENCE [LARGE SCALE GENOMIC DNA]</scope>
    <source>
        <strain evidence="18 19">DSM 16932</strain>
    </source>
</reference>
<dbReference type="NCBIfam" id="TIGR01412">
    <property type="entry name" value="tat_substr_1"/>
    <property type="match status" value="1"/>
</dbReference>
<evidence type="ECO:0000256" key="14">
    <source>
        <dbReference type="SAM" id="MobiDB-lite"/>
    </source>
</evidence>
<dbReference type="InterPro" id="IPR006313">
    <property type="entry name" value="EfeB/EfeN"/>
</dbReference>
<comment type="function">
    <text evidence="13">Involved in the recovery of exogenous heme iron. Extracts iron from heme while preserving the protoporphyrin ring intact.</text>
</comment>
<evidence type="ECO:0000256" key="8">
    <source>
        <dbReference type="ARBA" id="ARBA00023239"/>
    </source>
</evidence>
<dbReference type="Proteomes" id="UP000293852">
    <property type="component" value="Unassembled WGS sequence"/>
</dbReference>
<keyword evidence="6 13" id="KW-0560">Oxidoreductase</keyword>
<dbReference type="AlphaFoldDB" id="A0A4Q7M504"/>
<dbReference type="GO" id="GO:0046872">
    <property type="term" value="F:metal ion binding"/>
    <property type="evidence" value="ECO:0007669"/>
    <property type="project" value="UniProtKB-KW"/>
</dbReference>
<feature type="region of interest" description="Disordered" evidence="14">
    <location>
        <begin position="1"/>
        <end position="29"/>
    </location>
</feature>
<evidence type="ECO:0000256" key="1">
    <source>
        <dbReference type="ARBA" id="ARBA00004196"/>
    </source>
</evidence>
<keyword evidence="19" id="KW-1185">Reference proteome</keyword>
<dbReference type="InterPro" id="IPR011008">
    <property type="entry name" value="Dimeric_a/b-barrel"/>
</dbReference>
<keyword evidence="5" id="KW-0732">Signal</keyword>
<comment type="subcellular location">
    <subcellularLocation>
        <location evidence="1">Cell envelope</location>
    </subcellularLocation>
</comment>
<evidence type="ECO:0000256" key="11">
    <source>
        <dbReference type="ARBA" id="ARBA00033775"/>
    </source>
</evidence>
<feature type="region of interest" description="Disordered" evidence="14">
    <location>
        <begin position="315"/>
        <end position="340"/>
    </location>
</feature>
<evidence type="ECO:0000256" key="10">
    <source>
        <dbReference type="ARBA" id="ARBA00033771"/>
    </source>
</evidence>